<organism evidence="2 3">
    <name type="scientific">Mytilus edulis</name>
    <name type="common">Blue mussel</name>
    <dbReference type="NCBI Taxonomy" id="6550"/>
    <lineage>
        <taxon>Eukaryota</taxon>
        <taxon>Metazoa</taxon>
        <taxon>Spiralia</taxon>
        <taxon>Lophotrochozoa</taxon>
        <taxon>Mollusca</taxon>
        <taxon>Bivalvia</taxon>
        <taxon>Autobranchia</taxon>
        <taxon>Pteriomorphia</taxon>
        <taxon>Mytilida</taxon>
        <taxon>Mytiloidea</taxon>
        <taxon>Mytilidae</taxon>
        <taxon>Mytilinae</taxon>
        <taxon>Mytilus</taxon>
    </lineage>
</organism>
<dbReference type="InterPro" id="IPR027417">
    <property type="entry name" value="P-loop_NTPase"/>
</dbReference>
<keyword evidence="3" id="KW-1185">Reference proteome</keyword>
<comment type="caution">
    <text evidence="2">The sequence shown here is derived from an EMBL/GenBank/DDBJ whole genome shotgun (WGS) entry which is preliminary data.</text>
</comment>
<feature type="region of interest" description="Disordered" evidence="1">
    <location>
        <begin position="131"/>
        <end position="174"/>
    </location>
</feature>
<gene>
    <name evidence="2" type="ORF">MEDL_13676</name>
</gene>
<name>A0A8S3QPZ8_MYTED</name>
<evidence type="ECO:0000313" key="2">
    <source>
        <dbReference type="EMBL" id="CAG2198961.1"/>
    </source>
</evidence>
<feature type="region of interest" description="Disordered" evidence="1">
    <location>
        <begin position="1"/>
        <end position="25"/>
    </location>
</feature>
<dbReference type="Gene3D" id="3.40.50.300">
    <property type="entry name" value="P-loop containing nucleotide triphosphate hydrolases"/>
    <property type="match status" value="1"/>
</dbReference>
<evidence type="ECO:0000313" key="3">
    <source>
        <dbReference type="Proteomes" id="UP000683360"/>
    </source>
</evidence>
<dbReference type="Proteomes" id="UP000683360">
    <property type="component" value="Unassembled WGS sequence"/>
</dbReference>
<feature type="compositionally biased region" description="Low complexity" evidence="1">
    <location>
        <begin position="16"/>
        <end position="25"/>
    </location>
</feature>
<dbReference type="OrthoDB" id="10252328at2759"/>
<reference evidence="2" key="1">
    <citation type="submission" date="2021-03" db="EMBL/GenBank/DDBJ databases">
        <authorList>
            <person name="Bekaert M."/>
        </authorList>
    </citation>
    <scope>NUCLEOTIDE SEQUENCE</scope>
</reference>
<dbReference type="EMBL" id="CAJPWZ010000704">
    <property type="protein sequence ID" value="CAG2198961.1"/>
    <property type="molecule type" value="Genomic_DNA"/>
</dbReference>
<protein>
    <submittedName>
        <fullName evidence="2">RAB15</fullName>
    </submittedName>
</protein>
<proteinExistence type="predicted"/>
<dbReference type="SUPFAM" id="SSF52540">
    <property type="entry name" value="P-loop containing nucleoside triphosphate hydrolases"/>
    <property type="match status" value="1"/>
</dbReference>
<dbReference type="AlphaFoldDB" id="A0A8S3QPZ8"/>
<sequence length="290" mass="32833">MKNSRRVIPDIEDKPSVQNVNQNNSSELESRYLDEETKETYLKDIRSTEERHRHIRVAIIGEKGVGKTCLLRRLLKQSIEGVQSTDGVNIEVSKCKIRLRDGKWESYKEKEHELVRADRLKRALAKLKGIEQNRPTNVSDSDADGTESDNRSDSSISGERLSSHTVVSSDQETGEIVSETHISTSEDIGHSPISLSIKNDNVIQKKSVSFAEQQIGTKIQTRKKIDINKVVTGKQRLLYQIQKQMISNDDNMEYVDYISKDVMAFASDSRPKSGFDSIGARIVGNKERRV</sequence>
<evidence type="ECO:0000256" key="1">
    <source>
        <dbReference type="SAM" id="MobiDB-lite"/>
    </source>
</evidence>
<accession>A0A8S3QPZ8</accession>